<feature type="domain" description="DNA/pantothenate metabolism flavoprotein C-terminal" evidence="6">
    <location>
        <begin position="186"/>
        <end position="395"/>
    </location>
</feature>
<evidence type="ECO:0000259" key="6">
    <source>
        <dbReference type="Pfam" id="PF04127"/>
    </source>
</evidence>
<comment type="pathway">
    <text evidence="3 4">Cofactor biosynthesis; coenzyme A biosynthesis; CoA from (R)-pantothenate: step 2/5.</text>
</comment>
<feature type="binding site" evidence="3">
    <location>
        <position position="279"/>
    </location>
    <ligand>
        <name>CTP</name>
        <dbReference type="ChEBI" id="CHEBI:37563"/>
    </ligand>
</feature>
<comment type="catalytic activity">
    <reaction evidence="3 4">
        <text>(R)-4'-phosphopantothenate + L-cysteine + CTP = N-[(R)-4-phosphopantothenoyl]-L-cysteine + CMP + diphosphate + H(+)</text>
        <dbReference type="Rhea" id="RHEA:19397"/>
        <dbReference type="ChEBI" id="CHEBI:10986"/>
        <dbReference type="ChEBI" id="CHEBI:15378"/>
        <dbReference type="ChEBI" id="CHEBI:33019"/>
        <dbReference type="ChEBI" id="CHEBI:35235"/>
        <dbReference type="ChEBI" id="CHEBI:37563"/>
        <dbReference type="ChEBI" id="CHEBI:59458"/>
        <dbReference type="ChEBI" id="CHEBI:60377"/>
        <dbReference type="EC" id="6.3.2.5"/>
    </reaction>
</comment>
<keyword evidence="3" id="KW-0479">Metal-binding</keyword>
<dbReference type="UniPathway" id="UPA00241">
    <property type="reaction ID" value="UER00353"/>
</dbReference>
<feature type="binding site" evidence="3">
    <location>
        <position position="342"/>
    </location>
    <ligand>
        <name>CTP</name>
        <dbReference type="ChEBI" id="CHEBI:37563"/>
    </ligand>
</feature>
<protein>
    <recommendedName>
        <fullName evidence="3">Coenzyme A biosynthesis bifunctional protein CoaBC</fullName>
    </recommendedName>
    <alternativeName>
        <fullName evidence="3">DNA/pantothenate metabolism flavoprotein</fullName>
    </alternativeName>
    <alternativeName>
        <fullName evidence="3">Phosphopantothenoylcysteine synthetase/decarboxylase</fullName>
        <shortName evidence="3">PPCS-PPCDC</shortName>
    </alternativeName>
    <domain>
        <recommendedName>
            <fullName evidence="3">Phosphopantothenoylcysteine decarboxylase</fullName>
            <shortName evidence="3">PPC decarboxylase</shortName>
            <shortName evidence="3">PPC-DC</shortName>
            <ecNumber evidence="3">4.1.1.36</ecNumber>
        </recommendedName>
        <alternativeName>
            <fullName evidence="3">CoaC</fullName>
        </alternativeName>
    </domain>
    <domain>
        <recommendedName>
            <fullName evidence="3">Phosphopantothenate--cysteine ligase</fullName>
            <ecNumber evidence="3">6.3.2.5</ecNumber>
        </recommendedName>
        <alternativeName>
            <fullName evidence="3">CoaB</fullName>
        </alternativeName>
        <alternativeName>
            <fullName evidence="3">Phosphopantothenoylcysteine synthetase</fullName>
            <shortName evidence="3">PPC synthetase</shortName>
            <shortName evidence="3">PPC-S</shortName>
        </alternativeName>
    </domain>
</protein>
<comment type="function">
    <text evidence="3">Catalyzes two sequential steps in the biosynthesis of coenzyme A. In the first step cysteine is conjugated to 4'-phosphopantothenate to form 4-phosphopantothenoylcysteine. In the second step the latter compound is decarboxylated to form 4'-phosphopantotheine.</text>
</comment>
<dbReference type="Pfam" id="PF02441">
    <property type="entry name" value="Flavoprotein"/>
    <property type="match status" value="1"/>
</dbReference>
<sequence>MKGKRILLGITGGIAAYKAATIASQLYQRGADVRVIMTKSATQFITPLTLQTLTHHQVYTDTFDERDPEVVSHIDLADHADLIVIAPATANIIGKVAHGLGDDMLSTTLLATTAPIVIAPAMNVHMYANVIVQKNIQTLRELGMQFIEPASGQLACGYVGQGRMVEPEVIVNWIEQYFAYEASKPLAGKKLLITAGPTVEPIDPVRYMSNHSSGKMGYAIAEQAKKAGAEVVLVSGPVTIPPPKGVKVIEVKQATEMMDAVMNELATSDIIIKSAAVADYRSKVVFDEKIKKNSEELILELKKNPDIAAEVGRVKRPDQMLIGFAAETEQVEQYAKGKLERKNMDLIIANDVTKPGAGFGTDTNIVTIYDRDGDKIELPQLSKQEVARHIVQVIGERLHART</sequence>
<dbReference type="SUPFAM" id="SSF102645">
    <property type="entry name" value="CoaB-like"/>
    <property type="match status" value="1"/>
</dbReference>
<evidence type="ECO:0000313" key="7">
    <source>
        <dbReference type="EMBL" id="TCP69781.1"/>
    </source>
</evidence>
<dbReference type="Gene3D" id="3.40.50.10300">
    <property type="entry name" value="CoaB-like"/>
    <property type="match status" value="1"/>
</dbReference>
<dbReference type="GO" id="GO:0015941">
    <property type="term" value="P:pantothenate catabolic process"/>
    <property type="evidence" value="ECO:0007669"/>
    <property type="project" value="InterPro"/>
</dbReference>
<organism evidence="7 8">
    <name type="scientific">Baia soyae</name>
    <dbReference type="NCBI Taxonomy" id="1544746"/>
    <lineage>
        <taxon>Bacteria</taxon>
        <taxon>Bacillati</taxon>
        <taxon>Bacillota</taxon>
        <taxon>Bacilli</taxon>
        <taxon>Bacillales</taxon>
        <taxon>Thermoactinomycetaceae</taxon>
        <taxon>Baia</taxon>
    </lineage>
</organism>
<comment type="similarity">
    <text evidence="3 4">In the C-terminal section; belongs to the PPC synthetase family.</text>
</comment>
<dbReference type="InterPro" id="IPR007085">
    <property type="entry name" value="DNA/pantothenate-metab_flavo_C"/>
</dbReference>
<evidence type="ECO:0000256" key="2">
    <source>
        <dbReference type="ARBA" id="ARBA00023239"/>
    </source>
</evidence>
<comment type="catalytic activity">
    <reaction evidence="3 4">
        <text>N-[(R)-4-phosphopantothenoyl]-L-cysteine + H(+) = (R)-4'-phosphopantetheine + CO2</text>
        <dbReference type="Rhea" id="RHEA:16793"/>
        <dbReference type="ChEBI" id="CHEBI:15378"/>
        <dbReference type="ChEBI" id="CHEBI:16526"/>
        <dbReference type="ChEBI" id="CHEBI:59458"/>
        <dbReference type="ChEBI" id="CHEBI:61723"/>
        <dbReference type="EC" id="4.1.1.36"/>
    </reaction>
</comment>
<dbReference type="GO" id="GO:0004633">
    <property type="term" value="F:phosphopantothenoylcysteine decarboxylase activity"/>
    <property type="evidence" value="ECO:0007669"/>
    <property type="project" value="UniProtKB-UniRule"/>
</dbReference>
<gene>
    <name evidence="3" type="primary">coaBC</name>
    <name evidence="7" type="ORF">EDD57_10697</name>
</gene>
<feature type="domain" description="Flavoprotein" evidence="5">
    <location>
        <begin position="4"/>
        <end position="176"/>
    </location>
</feature>
<dbReference type="InterPro" id="IPR005252">
    <property type="entry name" value="CoaBC"/>
</dbReference>
<accession>A0A4R2S1A2</accession>
<dbReference type="InterPro" id="IPR003382">
    <property type="entry name" value="Flavoprotein"/>
</dbReference>
<dbReference type="GO" id="GO:0004632">
    <property type="term" value="F:phosphopantothenate--cysteine ligase activity"/>
    <property type="evidence" value="ECO:0007669"/>
    <property type="project" value="UniProtKB-UniRule"/>
</dbReference>
<keyword evidence="8" id="KW-1185">Reference proteome</keyword>
<dbReference type="EC" id="6.3.2.5" evidence="3"/>
<feature type="binding site" evidence="3">
    <location>
        <position position="289"/>
    </location>
    <ligand>
        <name>CTP</name>
        <dbReference type="ChEBI" id="CHEBI:37563"/>
    </ligand>
</feature>
<feature type="binding site" evidence="3">
    <location>
        <position position="324"/>
    </location>
    <ligand>
        <name>CTP</name>
        <dbReference type="ChEBI" id="CHEBI:37563"/>
    </ligand>
</feature>
<proteinExistence type="inferred from homology"/>
<comment type="cofactor">
    <cofactor evidence="3">
        <name>FMN</name>
        <dbReference type="ChEBI" id="CHEBI:58210"/>
    </cofactor>
    <text evidence="3">Binds 1 FMN per subunit.</text>
</comment>
<comment type="function">
    <text evidence="4">Catalyzes two steps in the biosynthesis of coenzyme A. In the first step cysteine is conjugated to 4'-phosphopantothenate to form 4-phosphopantothenoylcysteine, in the latter compound is decarboxylated to form 4'-phosphopantotheine.</text>
</comment>
<name>A0A4R2S1A2_9BACL</name>
<dbReference type="AlphaFoldDB" id="A0A4R2S1A2"/>
<comment type="caution">
    <text evidence="3">Lacks conserved residue(s) required for the propagation of feature annotation.</text>
</comment>
<evidence type="ECO:0000256" key="1">
    <source>
        <dbReference type="ARBA" id="ARBA00022793"/>
    </source>
</evidence>
<dbReference type="HAMAP" id="MF_02225">
    <property type="entry name" value="CoaBC"/>
    <property type="match status" value="1"/>
</dbReference>
<keyword evidence="3 4" id="KW-0288">FMN</keyword>
<dbReference type="SUPFAM" id="SSF52507">
    <property type="entry name" value="Homo-oligomeric flavin-containing Cys decarboxylases, HFCD"/>
    <property type="match status" value="1"/>
</dbReference>
<dbReference type="EC" id="4.1.1.36" evidence="3"/>
<feature type="binding site" evidence="3">
    <location>
        <position position="338"/>
    </location>
    <ligand>
        <name>CTP</name>
        <dbReference type="ChEBI" id="CHEBI:37563"/>
    </ligand>
</feature>
<dbReference type="InterPro" id="IPR036551">
    <property type="entry name" value="Flavin_trans-like"/>
</dbReference>
<comment type="similarity">
    <text evidence="3 4">In the N-terminal section; belongs to the HFCD (homo-oligomeric flavin containing Cys decarboxylase) superfamily.</text>
</comment>
<keyword evidence="1 3" id="KW-0210">Decarboxylase</keyword>
<dbReference type="PANTHER" id="PTHR14359:SF6">
    <property type="entry name" value="PHOSPHOPANTOTHENOYLCYSTEINE DECARBOXYLASE"/>
    <property type="match status" value="1"/>
</dbReference>
<keyword evidence="3 4" id="KW-0285">Flavoprotein</keyword>
<dbReference type="GO" id="GO:0015937">
    <property type="term" value="P:coenzyme A biosynthetic process"/>
    <property type="evidence" value="ECO:0007669"/>
    <property type="project" value="UniProtKB-UniRule"/>
</dbReference>
<dbReference type="GO" id="GO:0010181">
    <property type="term" value="F:FMN binding"/>
    <property type="evidence" value="ECO:0007669"/>
    <property type="project" value="UniProtKB-UniRule"/>
</dbReference>
<evidence type="ECO:0000259" key="5">
    <source>
        <dbReference type="Pfam" id="PF02441"/>
    </source>
</evidence>
<comment type="cofactor">
    <cofactor evidence="3">
        <name>Mg(2+)</name>
        <dbReference type="ChEBI" id="CHEBI:18420"/>
    </cofactor>
</comment>
<dbReference type="EMBL" id="SLXV01000006">
    <property type="protein sequence ID" value="TCP69781.1"/>
    <property type="molecule type" value="Genomic_DNA"/>
</dbReference>
<keyword evidence="3 4" id="KW-0436">Ligase</keyword>
<evidence type="ECO:0000256" key="4">
    <source>
        <dbReference type="RuleBase" id="RU364078"/>
    </source>
</evidence>
<dbReference type="GO" id="GO:0046872">
    <property type="term" value="F:metal ion binding"/>
    <property type="evidence" value="ECO:0007669"/>
    <property type="project" value="UniProtKB-KW"/>
</dbReference>
<dbReference type="NCBIfam" id="TIGR00521">
    <property type="entry name" value="coaBC_dfp"/>
    <property type="match status" value="1"/>
</dbReference>
<dbReference type="Gene3D" id="3.40.50.1950">
    <property type="entry name" value="Flavin prenyltransferase-like"/>
    <property type="match status" value="1"/>
</dbReference>
<dbReference type="Pfam" id="PF04127">
    <property type="entry name" value="DFP"/>
    <property type="match status" value="1"/>
</dbReference>
<dbReference type="RefSeq" id="WP_131848114.1">
    <property type="nucleotide sequence ID" value="NZ_SLXV01000006.1"/>
</dbReference>
<feature type="region of interest" description="Phosphopantothenate--cysteine ligase" evidence="3">
    <location>
        <begin position="191"/>
        <end position="402"/>
    </location>
</feature>
<dbReference type="OrthoDB" id="9802554at2"/>
<keyword evidence="3" id="KW-0460">Magnesium</keyword>
<dbReference type="PANTHER" id="PTHR14359">
    <property type="entry name" value="HOMO-OLIGOMERIC FLAVIN CONTAINING CYS DECARBOXYLASE FAMILY"/>
    <property type="match status" value="1"/>
</dbReference>
<evidence type="ECO:0000256" key="3">
    <source>
        <dbReference type="HAMAP-Rule" id="MF_02225"/>
    </source>
</evidence>
<feature type="region of interest" description="Phosphopantothenoylcysteine decarboxylase" evidence="3">
    <location>
        <begin position="1"/>
        <end position="190"/>
    </location>
</feature>
<reference evidence="7 8" key="1">
    <citation type="submission" date="2019-03" db="EMBL/GenBank/DDBJ databases">
        <title>Genomic Encyclopedia of Type Strains, Phase IV (KMG-IV): sequencing the most valuable type-strain genomes for metagenomic binning, comparative biology and taxonomic classification.</title>
        <authorList>
            <person name="Goeker M."/>
        </authorList>
    </citation>
    <scope>NUCLEOTIDE SEQUENCE [LARGE SCALE GENOMIC DNA]</scope>
    <source>
        <strain evidence="7 8">DSM 46831</strain>
    </source>
</reference>
<dbReference type="InterPro" id="IPR035929">
    <property type="entry name" value="CoaB-like_sf"/>
</dbReference>
<evidence type="ECO:0000313" key="8">
    <source>
        <dbReference type="Proteomes" id="UP000294746"/>
    </source>
</evidence>
<comment type="pathway">
    <text evidence="3 4">Cofactor biosynthesis; coenzyme A biosynthesis; CoA from (R)-pantothenate: step 3/5.</text>
</comment>
<feature type="active site" description="Proton donor" evidence="3">
    <location>
        <position position="156"/>
    </location>
</feature>
<comment type="caution">
    <text evidence="7">The sequence shown here is derived from an EMBL/GenBank/DDBJ whole genome shotgun (WGS) entry which is preliminary data.</text>
</comment>
<dbReference type="GO" id="GO:0071513">
    <property type="term" value="C:phosphopantothenoylcysteine decarboxylase complex"/>
    <property type="evidence" value="ECO:0007669"/>
    <property type="project" value="TreeGrafter"/>
</dbReference>
<keyword evidence="3" id="KW-0511">Multifunctional enzyme</keyword>
<keyword evidence="2 3" id="KW-0456">Lyase</keyword>
<dbReference type="Proteomes" id="UP000294746">
    <property type="component" value="Unassembled WGS sequence"/>
</dbReference>